<evidence type="ECO:0000313" key="2">
    <source>
        <dbReference type="EMBL" id="KAL3528711.1"/>
    </source>
</evidence>
<reference evidence="2 3" key="1">
    <citation type="submission" date="2024-11" db="EMBL/GenBank/DDBJ databases">
        <title>A near-complete genome assembly of Cinchona calisaya.</title>
        <authorList>
            <person name="Lian D.C."/>
            <person name="Zhao X.W."/>
            <person name="Wei L."/>
        </authorList>
    </citation>
    <scope>NUCLEOTIDE SEQUENCE [LARGE SCALE GENOMIC DNA]</scope>
    <source>
        <tissue evidence="2">Nenye</tissue>
    </source>
</reference>
<dbReference type="AlphaFoldDB" id="A0ABD3AAE4"/>
<comment type="caution">
    <text evidence="2">The sequence shown here is derived from an EMBL/GenBank/DDBJ whole genome shotgun (WGS) entry which is preliminary data.</text>
</comment>
<gene>
    <name evidence="2" type="ORF">ACH5RR_008033</name>
</gene>
<evidence type="ECO:0008006" key="4">
    <source>
        <dbReference type="Google" id="ProtNLM"/>
    </source>
</evidence>
<keyword evidence="1" id="KW-0472">Membrane</keyword>
<feature type="transmembrane region" description="Helical" evidence="1">
    <location>
        <begin position="48"/>
        <end position="73"/>
    </location>
</feature>
<sequence>MKTPVIPSPNHAGLIFAGIRSYQSEPHWDPTFSSSEFLQTLHGFCDRVAASTAFTFLSCFVLATSMFLNVAWLSKY</sequence>
<dbReference type="Proteomes" id="UP001630127">
    <property type="component" value="Unassembled WGS sequence"/>
</dbReference>
<evidence type="ECO:0000313" key="3">
    <source>
        <dbReference type="Proteomes" id="UP001630127"/>
    </source>
</evidence>
<keyword evidence="3" id="KW-1185">Reference proteome</keyword>
<protein>
    <recommendedName>
        <fullName evidence="4">CASP-like protein</fullName>
    </recommendedName>
</protein>
<name>A0ABD3AAE4_9GENT</name>
<accession>A0ABD3AAE4</accession>
<keyword evidence="1" id="KW-0812">Transmembrane</keyword>
<evidence type="ECO:0000256" key="1">
    <source>
        <dbReference type="SAM" id="Phobius"/>
    </source>
</evidence>
<dbReference type="EMBL" id="JBJUIK010000004">
    <property type="protein sequence ID" value="KAL3528711.1"/>
    <property type="molecule type" value="Genomic_DNA"/>
</dbReference>
<organism evidence="2 3">
    <name type="scientific">Cinchona calisaya</name>
    <dbReference type="NCBI Taxonomy" id="153742"/>
    <lineage>
        <taxon>Eukaryota</taxon>
        <taxon>Viridiplantae</taxon>
        <taxon>Streptophyta</taxon>
        <taxon>Embryophyta</taxon>
        <taxon>Tracheophyta</taxon>
        <taxon>Spermatophyta</taxon>
        <taxon>Magnoliopsida</taxon>
        <taxon>eudicotyledons</taxon>
        <taxon>Gunneridae</taxon>
        <taxon>Pentapetalae</taxon>
        <taxon>asterids</taxon>
        <taxon>lamiids</taxon>
        <taxon>Gentianales</taxon>
        <taxon>Rubiaceae</taxon>
        <taxon>Cinchonoideae</taxon>
        <taxon>Cinchoneae</taxon>
        <taxon>Cinchona</taxon>
    </lineage>
</organism>
<keyword evidence="1" id="KW-1133">Transmembrane helix</keyword>
<proteinExistence type="predicted"/>